<feature type="transmembrane region" description="Helical" evidence="1">
    <location>
        <begin position="41"/>
        <end position="68"/>
    </location>
</feature>
<dbReference type="Proteomes" id="UP000004478">
    <property type="component" value="Unassembled WGS sequence"/>
</dbReference>
<feature type="transmembrane region" description="Helical" evidence="1">
    <location>
        <begin position="12"/>
        <end position="29"/>
    </location>
</feature>
<protein>
    <submittedName>
        <fullName evidence="2">Uncharacterized protein</fullName>
    </submittedName>
</protein>
<reference evidence="2 3" key="1">
    <citation type="journal article" date="2012" name="J. Bacteriol.">
        <title>Draft Genome Sequence of Cecembia lonarensis Strain LW9T, Isolated from Lonar Lake, a Haloalkaline Lake in India.</title>
        <authorList>
            <person name="Shivaji S."/>
            <person name="Ara S."/>
            <person name="Singh A."/>
            <person name="Pinnaka A.K."/>
        </authorList>
    </citation>
    <scope>NUCLEOTIDE SEQUENCE [LARGE SCALE GENOMIC DNA]</scope>
    <source>
        <strain evidence="2 3">LW9</strain>
    </source>
</reference>
<evidence type="ECO:0000313" key="3">
    <source>
        <dbReference type="Proteomes" id="UP000004478"/>
    </source>
</evidence>
<keyword evidence="1" id="KW-1133">Transmembrane helix</keyword>
<dbReference type="OrthoDB" id="1453686at2"/>
<comment type="caution">
    <text evidence="2">The sequence shown here is derived from an EMBL/GenBank/DDBJ whole genome shotgun (WGS) entry which is preliminary data.</text>
</comment>
<sequence>MEKSSLKKKWLIYAVSGLLLMGFGLSLLGESIILKGRENGFWHWFGLGTLALAVTFAGLSLFGQATVFKSQLDHSKKRD</sequence>
<keyword evidence="1" id="KW-0472">Membrane</keyword>
<organism evidence="2 3">
    <name type="scientific">Cecembia lonarensis (strain CCUG 58316 / KCTC 22772 / LW9)</name>
    <dbReference type="NCBI Taxonomy" id="1225176"/>
    <lineage>
        <taxon>Bacteria</taxon>
        <taxon>Pseudomonadati</taxon>
        <taxon>Bacteroidota</taxon>
        <taxon>Cytophagia</taxon>
        <taxon>Cytophagales</taxon>
        <taxon>Cyclobacteriaceae</taxon>
        <taxon>Cecembia</taxon>
    </lineage>
</organism>
<name>K1KUX6_CECL9</name>
<dbReference type="AlphaFoldDB" id="K1KUX6"/>
<accession>K1KUX6</accession>
<dbReference type="RefSeq" id="WP_009186398.1">
    <property type="nucleotide sequence ID" value="NZ_AMGM01000076.1"/>
</dbReference>
<gene>
    <name evidence="2" type="ORF">B879_03381</name>
</gene>
<dbReference type="EMBL" id="AMGM01000076">
    <property type="protein sequence ID" value="EKB47990.1"/>
    <property type="molecule type" value="Genomic_DNA"/>
</dbReference>
<evidence type="ECO:0000313" key="2">
    <source>
        <dbReference type="EMBL" id="EKB47990.1"/>
    </source>
</evidence>
<keyword evidence="1" id="KW-0812">Transmembrane</keyword>
<evidence type="ECO:0000256" key="1">
    <source>
        <dbReference type="SAM" id="Phobius"/>
    </source>
</evidence>
<proteinExistence type="predicted"/>
<keyword evidence="3" id="KW-1185">Reference proteome</keyword>